<protein>
    <submittedName>
        <fullName evidence="2">DNA-binding protein</fullName>
    </submittedName>
</protein>
<reference evidence="2 3" key="1">
    <citation type="journal article" date="2014" name="BMC Genomics">
        <title>Comparison of environmental and isolate Sulfobacillus genomes reveals diverse carbon, sulfur, nitrogen, and hydrogen metabolisms.</title>
        <authorList>
            <person name="Justice N.B."/>
            <person name="Norman A."/>
            <person name="Brown C.T."/>
            <person name="Singh A."/>
            <person name="Thomas B.C."/>
            <person name="Banfield J.F."/>
        </authorList>
    </citation>
    <scope>NUCLEOTIDE SEQUENCE [LARGE SCALE GENOMIC DNA]</scope>
    <source>
        <strain evidence="2">AMDSBA1</strain>
    </source>
</reference>
<keyword evidence="2" id="KW-0238">DNA-binding</keyword>
<dbReference type="AlphaFoldDB" id="A0A2T2WM43"/>
<dbReference type="GO" id="GO:0003677">
    <property type="term" value="F:DNA binding"/>
    <property type="evidence" value="ECO:0007669"/>
    <property type="project" value="UniProtKB-KW"/>
</dbReference>
<accession>A0A2T2WM43</accession>
<organism evidence="2 3">
    <name type="scientific">Sulfobacillus benefaciens</name>
    <dbReference type="NCBI Taxonomy" id="453960"/>
    <lineage>
        <taxon>Bacteria</taxon>
        <taxon>Bacillati</taxon>
        <taxon>Bacillota</taxon>
        <taxon>Clostridia</taxon>
        <taxon>Eubacteriales</taxon>
        <taxon>Clostridiales Family XVII. Incertae Sedis</taxon>
        <taxon>Sulfobacillus</taxon>
    </lineage>
</organism>
<proteinExistence type="predicted"/>
<evidence type="ECO:0000313" key="3">
    <source>
        <dbReference type="Proteomes" id="UP000242699"/>
    </source>
</evidence>
<gene>
    <name evidence="2" type="ORF">C7B43_20110</name>
</gene>
<dbReference type="Pfam" id="PF12728">
    <property type="entry name" value="HTH_17"/>
    <property type="match status" value="1"/>
</dbReference>
<evidence type="ECO:0000313" key="2">
    <source>
        <dbReference type="EMBL" id="PSR23300.1"/>
    </source>
</evidence>
<dbReference type="Proteomes" id="UP000242699">
    <property type="component" value="Unassembled WGS sequence"/>
</dbReference>
<dbReference type="InterPro" id="IPR041657">
    <property type="entry name" value="HTH_17"/>
</dbReference>
<comment type="caution">
    <text evidence="2">The sequence shown here is derived from an EMBL/GenBank/DDBJ whole genome shotgun (WGS) entry which is preliminary data.</text>
</comment>
<sequence length="62" mass="7068">MARKVKAINPEQKYCSPRQAARTLGVSEYLIYAGANDNRIPHRKIGKRILIPMSWIEAEDAQ</sequence>
<evidence type="ECO:0000259" key="1">
    <source>
        <dbReference type="Pfam" id="PF12728"/>
    </source>
</evidence>
<dbReference type="EMBL" id="PXYT01000095">
    <property type="protein sequence ID" value="PSR23300.1"/>
    <property type="molecule type" value="Genomic_DNA"/>
</dbReference>
<name>A0A2T2WM43_9FIRM</name>
<feature type="domain" description="Helix-turn-helix" evidence="1">
    <location>
        <begin position="14"/>
        <end position="55"/>
    </location>
</feature>